<comment type="caution">
    <text evidence="3">The sequence shown here is derived from an EMBL/GenBank/DDBJ whole genome shotgun (WGS) entry which is preliminary data.</text>
</comment>
<accession>A0ABD3MBY2</accession>
<organism evidence="3 4">
    <name type="scientific">Discostella pseudostelligera</name>
    <dbReference type="NCBI Taxonomy" id="259834"/>
    <lineage>
        <taxon>Eukaryota</taxon>
        <taxon>Sar</taxon>
        <taxon>Stramenopiles</taxon>
        <taxon>Ochrophyta</taxon>
        <taxon>Bacillariophyta</taxon>
        <taxon>Coscinodiscophyceae</taxon>
        <taxon>Thalassiosirophycidae</taxon>
        <taxon>Stephanodiscales</taxon>
        <taxon>Stephanodiscaceae</taxon>
        <taxon>Discostella</taxon>
    </lineage>
</organism>
<evidence type="ECO:0000313" key="4">
    <source>
        <dbReference type="Proteomes" id="UP001530293"/>
    </source>
</evidence>
<feature type="coiled-coil region" evidence="1">
    <location>
        <begin position="242"/>
        <end position="269"/>
    </location>
</feature>
<evidence type="ECO:0000313" key="3">
    <source>
        <dbReference type="EMBL" id="KAL3761620.1"/>
    </source>
</evidence>
<dbReference type="EMBL" id="JALLBG020000148">
    <property type="protein sequence ID" value="KAL3761620.1"/>
    <property type="molecule type" value="Genomic_DNA"/>
</dbReference>
<sequence length="559" mass="63596">MSYPNHLLYDPTGRRRNRRHHRNNGPAPHSPLATIATTAAVVYGAYRLGSWAWNAYLGINEDNSDNNEEGEEEEEENDLLYEWADGHYQASTGRSSRREVDFDATTKNNHHHNNDSTQSNRRHSRRSREHWSNAADRSHRPSPPIDYCHHPNTDTTGEDDCDDANVVKKATSLATKYMSTAGSAVSAGISAGIRAYEQKNGQSVMMEKERALRMGRCRLEVSRAMMDFLPTLKQAVMKETDVSGETEELKKLRSRRKELLEKKNNNTEDCGVEETAIRERERILWNEIKNKSVTRLVTTIYAHTLIFLMLTVQVNLLGGRLLRDEHAKEEEDDDGGATEVAANGYHASHQTVLTKTYHYLFAEGIPLLAKSLSGKVQEALKDWDVFDADSVSLTDVCEWLNRIRDNIEQKEANASSIVKFVIPPEGQSCNEANNNITDTNDELATYILDETYDLLESPTFAQAEYQCLNSTFDQIQSKVLGKLFIQEEQHRLPLVNIVTYMQKSAVLAFHKPPTYYKEEMQSWEGVLGMMEEPLPSVPNDFISRLERLESVRELSDVCF</sequence>
<feature type="compositionally biased region" description="Basic residues" evidence="2">
    <location>
        <begin position="14"/>
        <end position="23"/>
    </location>
</feature>
<feature type="region of interest" description="Disordered" evidence="2">
    <location>
        <begin position="1"/>
        <end position="31"/>
    </location>
</feature>
<dbReference type="Proteomes" id="UP001530293">
    <property type="component" value="Unassembled WGS sequence"/>
</dbReference>
<gene>
    <name evidence="3" type="ORF">ACHAWU_000107</name>
</gene>
<evidence type="ECO:0000256" key="2">
    <source>
        <dbReference type="SAM" id="MobiDB-lite"/>
    </source>
</evidence>
<dbReference type="PANTHER" id="PTHR28080:SF1">
    <property type="entry name" value="PEROXISOMAL BIOGENESIS FACTOR 3"/>
    <property type="match status" value="1"/>
</dbReference>
<dbReference type="PANTHER" id="PTHR28080">
    <property type="entry name" value="PEROXISOMAL BIOGENESIS FACTOR 3"/>
    <property type="match status" value="1"/>
</dbReference>
<keyword evidence="4" id="KW-1185">Reference proteome</keyword>
<evidence type="ECO:0000256" key="1">
    <source>
        <dbReference type="SAM" id="Coils"/>
    </source>
</evidence>
<feature type="region of interest" description="Disordered" evidence="2">
    <location>
        <begin position="104"/>
        <end position="160"/>
    </location>
</feature>
<reference evidence="3 4" key="1">
    <citation type="submission" date="2024-10" db="EMBL/GenBank/DDBJ databases">
        <title>Updated reference genomes for cyclostephanoid diatoms.</title>
        <authorList>
            <person name="Roberts W.R."/>
            <person name="Alverson A.J."/>
        </authorList>
    </citation>
    <scope>NUCLEOTIDE SEQUENCE [LARGE SCALE GENOMIC DNA]</scope>
    <source>
        <strain evidence="3 4">AJA232-27</strain>
    </source>
</reference>
<dbReference type="InterPro" id="IPR006966">
    <property type="entry name" value="Peroxin-3"/>
</dbReference>
<dbReference type="Pfam" id="PF04882">
    <property type="entry name" value="Peroxin-3"/>
    <property type="match status" value="1"/>
</dbReference>
<protein>
    <submittedName>
        <fullName evidence="3">Uncharacterized protein</fullName>
    </submittedName>
</protein>
<name>A0ABD3MBY2_9STRA</name>
<proteinExistence type="predicted"/>
<keyword evidence="1" id="KW-0175">Coiled coil</keyword>
<dbReference type="AlphaFoldDB" id="A0ABD3MBY2"/>